<evidence type="ECO:0000313" key="19">
    <source>
        <dbReference type="EMBL" id="CAD7625134.1"/>
    </source>
</evidence>
<comment type="subcellular location">
    <subcellularLocation>
        <location evidence="1">Nucleus</location>
    </subcellularLocation>
</comment>
<dbReference type="InterPro" id="IPR036895">
    <property type="entry name" value="Uracil-DNA_glycosylase-like_sf"/>
</dbReference>
<evidence type="ECO:0000256" key="13">
    <source>
        <dbReference type="ARBA" id="ARBA00061261"/>
    </source>
</evidence>
<dbReference type="CDD" id="cd10028">
    <property type="entry name" value="UDG-F2_TDG_MUG"/>
    <property type="match status" value="1"/>
</dbReference>
<evidence type="ECO:0000259" key="18">
    <source>
        <dbReference type="Pfam" id="PF03167"/>
    </source>
</evidence>
<keyword evidence="2" id="KW-1017">Isopeptide bond</keyword>
<dbReference type="InterPro" id="IPR015637">
    <property type="entry name" value="MUG/TDG"/>
</dbReference>
<dbReference type="Gene3D" id="3.40.470.10">
    <property type="entry name" value="Uracil-DNA glycosylase-like domain"/>
    <property type="match status" value="1"/>
</dbReference>
<keyword evidence="7" id="KW-0805">Transcription regulation</keyword>
<dbReference type="EC" id="3.2.2.29" evidence="15"/>
<keyword evidence="8" id="KW-0010">Activator</keyword>
<keyword evidence="3" id="KW-0227">DNA damage</keyword>
<dbReference type="SUPFAM" id="SSF52141">
    <property type="entry name" value="Uracil-DNA glycosylase-like"/>
    <property type="match status" value="1"/>
</dbReference>
<evidence type="ECO:0000256" key="2">
    <source>
        <dbReference type="ARBA" id="ARBA00022499"/>
    </source>
</evidence>
<dbReference type="Proteomes" id="UP000759131">
    <property type="component" value="Unassembled WGS sequence"/>
</dbReference>
<reference evidence="19" key="1">
    <citation type="submission" date="2020-11" db="EMBL/GenBank/DDBJ databases">
        <authorList>
            <person name="Tran Van P."/>
        </authorList>
    </citation>
    <scope>NUCLEOTIDE SEQUENCE</scope>
</reference>
<evidence type="ECO:0000256" key="6">
    <source>
        <dbReference type="ARBA" id="ARBA00022853"/>
    </source>
</evidence>
<name>A0A7R9PYW1_9ACAR</name>
<comment type="subunit">
    <text evidence="14">Homodimer. Interacts with AICDA and GADD45A.</text>
</comment>
<evidence type="ECO:0000256" key="3">
    <source>
        <dbReference type="ARBA" id="ARBA00022763"/>
    </source>
</evidence>
<evidence type="ECO:0000256" key="14">
    <source>
        <dbReference type="ARBA" id="ARBA00064519"/>
    </source>
</evidence>
<dbReference type="OrthoDB" id="565731at2759"/>
<dbReference type="PANTHER" id="PTHR12159">
    <property type="entry name" value="G/T AND G/U MISMATCH-SPECIFIC DNA GLYCOSYLASE"/>
    <property type="match status" value="1"/>
</dbReference>
<comment type="similarity">
    <text evidence="13">Belongs to the uracil-DNA glycosylase (UDG) superfamily. TDG/mug family.</text>
</comment>
<evidence type="ECO:0000256" key="11">
    <source>
        <dbReference type="ARBA" id="ARBA00023242"/>
    </source>
</evidence>
<dbReference type="GO" id="GO:0004844">
    <property type="term" value="F:uracil DNA N-glycosylase activity"/>
    <property type="evidence" value="ECO:0007669"/>
    <property type="project" value="TreeGrafter"/>
</dbReference>
<dbReference type="GO" id="GO:0032183">
    <property type="term" value="F:SUMO binding"/>
    <property type="evidence" value="ECO:0007669"/>
    <property type="project" value="UniProtKB-ARBA"/>
</dbReference>
<evidence type="ECO:0000256" key="17">
    <source>
        <dbReference type="ARBA" id="ARBA00083221"/>
    </source>
</evidence>
<keyword evidence="4" id="KW-0378">Hydrolase</keyword>
<evidence type="ECO:0000256" key="5">
    <source>
        <dbReference type="ARBA" id="ARBA00022843"/>
    </source>
</evidence>
<keyword evidence="9" id="KW-0804">Transcription</keyword>
<keyword evidence="20" id="KW-1185">Reference proteome</keyword>
<sequence length="271" mass="30896">MDLMCTTFSEHTSRMATCDEFVKREKRDSCGDTRVKRCNRVNTENRFHGLSESQLKDKTLADHLDHDLDVLIIGINPGYNAARSGHHYAGPGNHFWKCLYLSQLVSKPMTALDDFRLVDRSHKYRIGFTNIVSRTTRGSDCLTKDEIRKGAQVLRNKLKTYLPKIAVFNGKGIYEVFCGTTRFQLGLQPKSMDSTLIYVMPSSSARCSQLPRASDKLPFYIGLKQLLDKIHLSMPIDSNEFIFPNLESNKKICKPIKEEESAPTQQSIYFS</sequence>
<evidence type="ECO:0000256" key="8">
    <source>
        <dbReference type="ARBA" id="ARBA00023159"/>
    </source>
</evidence>
<evidence type="ECO:0000313" key="20">
    <source>
        <dbReference type="Proteomes" id="UP000759131"/>
    </source>
</evidence>
<feature type="domain" description="Uracil-DNA glycosylase-like" evidence="18">
    <location>
        <begin position="63"/>
        <end position="206"/>
    </location>
</feature>
<comment type="catalytic activity">
    <reaction evidence="12">
        <text>Hydrolyzes mismatched double-stranded DNA and polynucleotides, releasing free thymine.</text>
        <dbReference type="EC" id="3.2.2.29"/>
    </reaction>
</comment>
<keyword evidence="11" id="KW-0539">Nucleus</keyword>
<evidence type="ECO:0000256" key="1">
    <source>
        <dbReference type="ARBA" id="ARBA00004123"/>
    </source>
</evidence>
<accession>A0A7R9PYW1</accession>
<dbReference type="GO" id="GO:0005654">
    <property type="term" value="C:nucleoplasm"/>
    <property type="evidence" value="ECO:0007669"/>
    <property type="project" value="UniProtKB-ARBA"/>
</dbReference>
<evidence type="ECO:0000256" key="15">
    <source>
        <dbReference type="ARBA" id="ARBA00066769"/>
    </source>
</evidence>
<organism evidence="19">
    <name type="scientific">Medioppia subpectinata</name>
    <dbReference type="NCBI Taxonomy" id="1979941"/>
    <lineage>
        <taxon>Eukaryota</taxon>
        <taxon>Metazoa</taxon>
        <taxon>Ecdysozoa</taxon>
        <taxon>Arthropoda</taxon>
        <taxon>Chelicerata</taxon>
        <taxon>Arachnida</taxon>
        <taxon>Acari</taxon>
        <taxon>Acariformes</taxon>
        <taxon>Sarcoptiformes</taxon>
        <taxon>Oribatida</taxon>
        <taxon>Brachypylina</taxon>
        <taxon>Oppioidea</taxon>
        <taxon>Oppiidae</taxon>
        <taxon>Medioppia</taxon>
    </lineage>
</organism>
<proteinExistence type="inferred from homology"/>
<keyword evidence="6" id="KW-0156">Chromatin regulator</keyword>
<gene>
    <name evidence="19" type="ORF">OSB1V03_LOCUS5570</name>
</gene>
<keyword evidence="5" id="KW-0832">Ubl conjugation</keyword>
<dbReference type="GO" id="GO:0040029">
    <property type="term" value="P:epigenetic regulation of gene expression"/>
    <property type="evidence" value="ECO:0007669"/>
    <property type="project" value="UniProtKB-ARBA"/>
</dbReference>
<protein>
    <recommendedName>
        <fullName evidence="16">G/T mismatch-specific thymine DNA glycosylase</fullName>
        <ecNumber evidence="15">3.2.2.29</ecNumber>
    </recommendedName>
    <alternativeName>
        <fullName evidence="17">Thymine-DNA glycosylase</fullName>
    </alternativeName>
</protein>
<dbReference type="AlphaFoldDB" id="A0A7R9PYW1"/>
<evidence type="ECO:0000256" key="9">
    <source>
        <dbReference type="ARBA" id="ARBA00023163"/>
    </source>
</evidence>
<dbReference type="GO" id="GO:0141016">
    <property type="term" value="F:G/T mismatch-specific thymine-DNA glycosylase activity"/>
    <property type="evidence" value="ECO:0007669"/>
    <property type="project" value="UniProtKB-EC"/>
</dbReference>
<keyword evidence="10" id="KW-0234">DNA repair</keyword>
<evidence type="ECO:0000256" key="7">
    <source>
        <dbReference type="ARBA" id="ARBA00023015"/>
    </source>
</evidence>
<dbReference type="GO" id="GO:0003677">
    <property type="term" value="F:DNA binding"/>
    <property type="evidence" value="ECO:0007669"/>
    <property type="project" value="UniProtKB-ARBA"/>
</dbReference>
<evidence type="ECO:0000256" key="4">
    <source>
        <dbReference type="ARBA" id="ARBA00022801"/>
    </source>
</evidence>
<dbReference type="InterPro" id="IPR005122">
    <property type="entry name" value="Uracil-DNA_glycosylase-like"/>
</dbReference>
<evidence type="ECO:0000256" key="10">
    <source>
        <dbReference type="ARBA" id="ARBA00023204"/>
    </source>
</evidence>
<dbReference type="Pfam" id="PF03167">
    <property type="entry name" value="UDG"/>
    <property type="match status" value="1"/>
</dbReference>
<dbReference type="EMBL" id="OC857408">
    <property type="protein sequence ID" value="CAD7625134.1"/>
    <property type="molecule type" value="Genomic_DNA"/>
</dbReference>
<dbReference type="FunFam" id="3.40.470.10:FF:000002">
    <property type="entry name" value="G/T mismatch-specific thymine DNA glycosylase"/>
    <property type="match status" value="1"/>
</dbReference>
<dbReference type="PANTHER" id="PTHR12159:SF9">
    <property type="entry name" value="G_T MISMATCH-SPECIFIC THYMINE DNA GLYCOSYLASE"/>
    <property type="match status" value="1"/>
</dbReference>
<dbReference type="GO" id="GO:0006285">
    <property type="term" value="P:base-excision repair, AP site formation"/>
    <property type="evidence" value="ECO:0007669"/>
    <property type="project" value="InterPro"/>
</dbReference>
<evidence type="ECO:0000256" key="12">
    <source>
        <dbReference type="ARBA" id="ARBA00052915"/>
    </source>
</evidence>
<evidence type="ECO:0000256" key="16">
    <source>
        <dbReference type="ARBA" id="ARBA00071248"/>
    </source>
</evidence>
<dbReference type="EMBL" id="CAJPIZ010002833">
    <property type="protein sequence ID" value="CAG2105564.1"/>
    <property type="molecule type" value="Genomic_DNA"/>
</dbReference>